<name>A0A8F3E1W6_9VIRU</name>
<dbReference type="Pfam" id="PF00910">
    <property type="entry name" value="RNA_helicase"/>
    <property type="match status" value="1"/>
</dbReference>
<organism evidence="2">
    <name type="scientific">Dermatophagoides pteronyssinus virus 6</name>
    <dbReference type="NCBI Taxonomy" id="2851133"/>
    <lineage>
        <taxon>Viruses</taxon>
        <taxon>Riboviria</taxon>
    </lineage>
</organism>
<dbReference type="InterPro" id="IPR000605">
    <property type="entry name" value="Helicase_SF3_ssDNA/RNA_vir"/>
</dbReference>
<dbReference type="GO" id="GO:0003724">
    <property type="term" value="F:RNA helicase activity"/>
    <property type="evidence" value="ECO:0007669"/>
    <property type="project" value="InterPro"/>
</dbReference>
<dbReference type="SUPFAM" id="SSF52540">
    <property type="entry name" value="P-loop containing nucleoside triphosphate hydrolases"/>
    <property type="match status" value="1"/>
</dbReference>
<feature type="domain" description="Helicase superfamily 3 single-stranded DNA/RNA virus" evidence="1">
    <location>
        <begin position="211"/>
        <end position="312"/>
    </location>
</feature>
<dbReference type="GO" id="GO:0003723">
    <property type="term" value="F:RNA binding"/>
    <property type="evidence" value="ECO:0007669"/>
    <property type="project" value="InterPro"/>
</dbReference>
<sequence length="493" mass="56966">MDRNGIYSRLCLEKNVSYCKLLHHYILTKDVDLMDVNKILKTITYTVENSKCRILLLKFLETFIFETYSQRHEKLLSGFMDDKTKTSVVLIKESAIKINLLCLSFNHSTQNISKLTDIIQVEDDKIQNFSKIFFMIKKLNQKDTLNKFENFVFNVYVNYLKGAVFEMFLYTKNSSESTIGRVNIYYDYLVFVKNYLGTIKIEQKPIKIVELLGKPGLGKSSAVCMLANILNLIAPLIPYQDLVYTRTRDFFWNGYVGQPIVLYDDVCHWNRTRVDPLSELIEIGSGTLTNPPMAFLKEVKFTSLACFVTGNFPIMTKCRNSETSLALKRRIISGECTPFSECAQLVDGIYNYAFKGTLYSSILHENSFIFSYLNSFSDNKRKRTISDEIFSFNDETQEENVHINDSQDSVNNLLQKYKYDDSPFSGEIGINNFKEQFIKRFENETSLNVKLLIAKLDCEITSKVCQTDDDSRTNQSDLVSTMVLFRFLSSQSF</sequence>
<dbReference type="EMBL" id="MW355886">
    <property type="protein sequence ID" value="QWY79454.1"/>
    <property type="molecule type" value="Genomic_RNA"/>
</dbReference>
<dbReference type="InterPro" id="IPR027417">
    <property type="entry name" value="P-loop_NTPase"/>
</dbReference>
<reference evidence="2" key="1">
    <citation type="journal article" date="2021" name="Allergy">
        <title>RNA viruses in the house dust mite Dermatophagoides pteronyssinus, detection in environmental samples and in commercial allergen extracts used for in vivo diagnosis.</title>
        <authorList>
            <person name="Vidal-Quist J.C."/>
            <person name="Vidal C."/>
            <person name="Escolar F."/>
            <person name="Lambrecht B.N."/>
            <person name="Rombauts S."/>
            <person name="Hernandez-Crespo P."/>
        </authorList>
    </citation>
    <scope>NUCLEOTIDE SEQUENCE</scope>
</reference>
<gene>
    <name evidence="2" type="ORF">DerpV6_gp1</name>
</gene>
<evidence type="ECO:0000259" key="1">
    <source>
        <dbReference type="Pfam" id="PF00910"/>
    </source>
</evidence>
<evidence type="ECO:0000313" key="2">
    <source>
        <dbReference type="EMBL" id="QWY79454.1"/>
    </source>
</evidence>
<protein>
    <recommendedName>
        <fullName evidence="1">Helicase superfamily 3 single-stranded DNA/RNA virus domain-containing protein</fullName>
    </recommendedName>
</protein>
<proteinExistence type="predicted"/>
<accession>A0A8F3E1W6</accession>